<evidence type="ECO:0000259" key="1">
    <source>
        <dbReference type="Pfam" id="PF13847"/>
    </source>
</evidence>
<evidence type="ECO:0000313" key="3">
    <source>
        <dbReference type="Proteomes" id="UP000177676"/>
    </source>
</evidence>
<dbReference type="CDD" id="cd02440">
    <property type="entry name" value="AdoMet_MTases"/>
    <property type="match status" value="1"/>
</dbReference>
<dbReference type="PANTHER" id="PTHR45128">
    <property type="entry name" value="METHYLTRANSFERASE TYPE 11"/>
    <property type="match status" value="1"/>
</dbReference>
<accession>A0A1F8H2S0</accession>
<protein>
    <recommendedName>
        <fullName evidence="1">Methyltransferase domain-containing protein</fullName>
    </recommendedName>
</protein>
<dbReference type="AlphaFoldDB" id="A0A1F8H2S0"/>
<dbReference type="InterPro" id="IPR029063">
    <property type="entry name" value="SAM-dependent_MTases_sf"/>
</dbReference>
<dbReference type="InterPro" id="IPR025714">
    <property type="entry name" value="Methyltranfer_dom"/>
</dbReference>
<evidence type="ECO:0000313" key="2">
    <source>
        <dbReference type="EMBL" id="OGN31600.1"/>
    </source>
</evidence>
<proteinExistence type="predicted"/>
<dbReference type="Gene3D" id="3.40.50.150">
    <property type="entry name" value="Vaccinia Virus protein VP39"/>
    <property type="match status" value="1"/>
</dbReference>
<gene>
    <name evidence="2" type="ORF">A3I92_01980</name>
</gene>
<dbReference type="PANTHER" id="PTHR45128:SF1">
    <property type="entry name" value="S-ADENOSYLMETHIONINE-DEPENDENT METHYLTRANSFERASE RV2258C"/>
    <property type="match status" value="1"/>
</dbReference>
<feature type="domain" description="Methyltransferase" evidence="1">
    <location>
        <begin position="24"/>
        <end position="136"/>
    </location>
</feature>
<dbReference type="InterPro" id="IPR053173">
    <property type="entry name" value="SAM-binding_MTase"/>
</dbReference>
<organism evidence="2 3">
    <name type="scientific">Candidatus Yanofskybacteria bacterium RIFCSPLOWO2_02_FULL_43_10b</name>
    <dbReference type="NCBI Taxonomy" id="1802704"/>
    <lineage>
        <taxon>Bacteria</taxon>
        <taxon>Candidatus Yanofskyibacteriota</taxon>
    </lineage>
</organism>
<dbReference type="SUPFAM" id="SSF53335">
    <property type="entry name" value="S-adenosyl-L-methionine-dependent methyltransferases"/>
    <property type="match status" value="1"/>
</dbReference>
<comment type="caution">
    <text evidence="2">The sequence shown here is derived from an EMBL/GenBank/DDBJ whole genome shotgun (WGS) entry which is preliminary data.</text>
</comment>
<dbReference type="Pfam" id="PF13847">
    <property type="entry name" value="Methyltransf_31"/>
    <property type="match status" value="1"/>
</dbReference>
<dbReference type="Proteomes" id="UP000177676">
    <property type="component" value="Unassembled WGS sequence"/>
</dbReference>
<name>A0A1F8H2S0_9BACT</name>
<sequence length="184" mass="19601">MPELPIGTGGFMNPEVIVESFGLEPGMKVADFGSGAGYFTILMAKKVGDSGGVTALDIMESALETVRTKASAVGLKNLQTTRGDLEVLGGSALPDNSQNMVLLANILFQSSKKEQIIQEVKRILMPGGSVIVIDWKKEANGGLGPPAELKIDKAELQSMLEKEGLVFVRDIDAGGFHFGFVFKK</sequence>
<reference evidence="2 3" key="1">
    <citation type="journal article" date="2016" name="Nat. Commun.">
        <title>Thousands of microbial genomes shed light on interconnected biogeochemical processes in an aquifer system.</title>
        <authorList>
            <person name="Anantharaman K."/>
            <person name="Brown C.T."/>
            <person name="Hug L.A."/>
            <person name="Sharon I."/>
            <person name="Castelle C.J."/>
            <person name="Probst A.J."/>
            <person name="Thomas B.C."/>
            <person name="Singh A."/>
            <person name="Wilkins M.J."/>
            <person name="Karaoz U."/>
            <person name="Brodie E.L."/>
            <person name="Williams K.H."/>
            <person name="Hubbard S.S."/>
            <person name="Banfield J.F."/>
        </authorList>
    </citation>
    <scope>NUCLEOTIDE SEQUENCE [LARGE SCALE GENOMIC DNA]</scope>
</reference>
<dbReference type="EMBL" id="MGKS01000031">
    <property type="protein sequence ID" value="OGN31600.1"/>
    <property type="molecule type" value="Genomic_DNA"/>
</dbReference>